<accession>A0ABQ1NBJ6</accession>
<comment type="similarity">
    <text evidence="3">Belongs to the DHNA family.</text>
</comment>
<dbReference type="InterPro" id="IPR043133">
    <property type="entry name" value="GTP-CH-I_C/QueF"/>
</dbReference>
<name>A0ABQ1NBJ6_9BURK</name>
<comment type="catalytic activity">
    <reaction evidence="1">
        <text>7,8-dihydroneopterin = 6-hydroxymethyl-7,8-dihydropterin + glycolaldehyde</text>
        <dbReference type="Rhea" id="RHEA:10540"/>
        <dbReference type="ChEBI" id="CHEBI:17001"/>
        <dbReference type="ChEBI" id="CHEBI:17071"/>
        <dbReference type="ChEBI" id="CHEBI:44841"/>
        <dbReference type="EC" id="4.1.2.25"/>
    </reaction>
</comment>
<dbReference type="RefSeq" id="WP_229758369.1">
    <property type="nucleotide sequence ID" value="NZ_BMHL01000017.1"/>
</dbReference>
<proteinExistence type="inferred from homology"/>
<dbReference type="InterPro" id="IPR006157">
    <property type="entry name" value="FolB_dom"/>
</dbReference>
<dbReference type="Pfam" id="PF02152">
    <property type="entry name" value="FolB"/>
    <property type="match status" value="1"/>
</dbReference>
<gene>
    <name evidence="9" type="ORF">GCM10011400_64780</name>
</gene>
<evidence type="ECO:0000256" key="7">
    <source>
        <dbReference type="ARBA" id="ARBA00032903"/>
    </source>
</evidence>
<reference evidence="10" key="1">
    <citation type="journal article" date="2019" name="Int. J. Syst. Evol. Microbiol.">
        <title>The Global Catalogue of Microorganisms (GCM) 10K type strain sequencing project: providing services to taxonomists for standard genome sequencing and annotation.</title>
        <authorList>
            <consortium name="The Broad Institute Genomics Platform"/>
            <consortium name="The Broad Institute Genome Sequencing Center for Infectious Disease"/>
            <person name="Wu L."/>
            <person name="Ma J."/>
        </authorList>
    </citation>
    <scope>NUCLEOTIDE SEQUENCE [LARGE SCALE GENOMIC DNA]</scope>
    <source>
        <strain evidence="10">CGMCC 1.15103</strain>
    </source>
</reference>
<keyword evidence="5" id="KW-0289">Folate biosynthesis</keyword>
<dbReference type="PANTHER" id="PTHR42844:SF1">
    <property type="entry name" value="DIHYDRONEOPTERIN ALDOLASE 1-RELATED"/>
    <property type="match status" value="1"/>
</dbReference>
<dbReference type="InterPro" id="IPR006156">
    <property type="entry name" value="Dihydroneopterin_aldolase"/>
</dbReference>
<organism evidence="9 10">
    <name type="scientific">Paraburkholderia caffeinilytica</name>
    <dbReference type="NCBI Taxonomy" id="1761016"/>
    <lineage>
        <taxon>Bacteria</taxon>
        <taxon>Pseudomonadati</taxon>
        <taxon>Pseudomonadota</taxon>
        <taxon>Betaproteobacteria</taxon>
        <taxon>Burkholderiales</taxon>
        <taxon>Burkholderiaceae</taxon>
        <taxon>Paraburkholderia</taxon>
    </lineage>
</organism>
<dbReference type="SMART" id="SM00905">
    <property type="entry name" value="FolB"/>
    <property type="match status" value="1"/>
</dbReference>
<dbReference type="PANTHER" id="PTHR42844">
    <property type="entry name" value="DIHYDRONEOPTERIN ALDOLASE 1-RELATED"/>
    <property type="match status" value="1"/>
</dbReference>
<keyword evidence="6" id="KW-0456">Lyase</keyword>
<comment type="pathway">
    <text evidence="2">Cofactor biosynthesis; tetrahydrofolate biosynthesis; 2-amino-4-hydroxy-6-hydroxymethyl-7,8-dihydropteridine diphosphate from 7,8-dihydroneopterin triphosphate: step 3/4.</text>
</comment>
<evidence type="ECO:0000313" key="9">
    <source>
        <dbReference type="EMBL" id="GGC67935.1"/>
    </source>
</evidence>
<dbReference type="EMBL" id="BMHL01000017">
    <property type="protein sequence ID" value="GGC67935.1"/>
    <property type="molecule type" value="Genomic_DNA"/>
</dbReference>
<evidence type="ECO:0000313" key="10">
    <source>
        <dbReference type="Proteomes" id="UP000602004"/>
    </source>
</evidence>
<dbReference type="Proteomes" id="UP000602004">
    <property type="component" value="Unassembled WGS sequence"/>
</dbReference>
<dbReference type="EC" id="4.1.2.25" evidence="4"/>
<evidence type="ECO:0000259" key="8">
    <source>
        <dbReference type="SMART" id="SM00905"/>
    </source>
</evidence>
<evidence type="ECO:0000256" key="5">
    <source>
        <dbReference type="ARBA" id="ARBA00022909"/>
    </source>
</evidence>
<dbReference type="Gene3D" id="3.30.1130.10">
    <property type="match status" value="1"/>
</dbReference>
<sequence>MRVFIDEMTVQTFVGIHAHEHLEPQPVAVSLELLYGCSPAEDGDRPFVDYERLCECLSQFLADKAHTRLLETLAIQIADIVFEEFPAIEELVVSLHKPKVREHSKRSGVELYWSRLDCEAFRSGQGI</sequence>
<evidence type="ECO:0000256" key="6">
    <source>
        <dbReference type="ARBA" id="ARBA00023239"/>
    </source>
</evidence>
<evidence type="ECO:0000256" key="4">
    <source>
        <dbReference type="ARBA" id="ARBA00013043"/>
    </source>
</evidence>
<dbReference type="NCBIfam" id="TIGR00526">
    <property type="entry name" value="folB_dom"/>
    <property type="match status" value="1"/>
</dbReference>
<comment type="caution">
    <text evidence="9">The sequence shown here is derived from an EMBL/GenBank/DDBJ whole genome shotgun (WGS) entry which is preliminary data.</text>
</comment>
<evidence type="ECO:0000256" key="1">
    <source>
        <dbReference type="ARBA" id="ARBA00001353"/>
    </source>
</evidence>
<evidence type="ECO:0000256" key="2">
    <source>
        <dbReference type="ARBA" id="ARBA00005013"/>
    </source>
</evidence>
<keyword evidence="10" id="KW-1185">Reference proteome</keyword>
<dbReference type="SUPFAM" id="SSF55620">
    <property type="entry name" value="Tetrahydrobiopterin biosynthesis enzymes-like"/>
    <property type="match status" value="1"/>
</dbReference>
<feature type="domain" description="Dihydroneopterin aldolase/epimerase" evidence="8">
    <location>
        <begin position="3"/>
        <end position="113"/>
    </location>
</feature>
<protein>
    <recommendedName>
        <fullName evidence="4">dihydroneopterin aldolase</fullName>
        <ecNumber evidence="4">4.1.2.25</ecNumber>
    </recommendedName>
    <alternativeName>
        <fullName evidence="7">7,8-dihydroneopterin aldolase</fullName>
    </alternativeName>
</protein>
<evidence type="ECO:0000256" key="3">
    <source>
        <dbReference type="ARBA" id="ARBA00005708"/>
    </source>
</evidence>